<keyword evidence="2" id="KW-1133">Transmembrane helix</keyword>
<reference evidence="4" key="1">
    <citation type="submission" date="2022-12" db="EMBL/GenBank/DDBJ databases">
        <authorList>
            <person name="Petersen C."/>
        </authorList>
    </citation>
    <scope>NUCLEOTIDE SEQUENCE</scope>
    <source>
        <strain evidence="4">IBT 30728</strain>
    </source>
</reference>
<name>A0A9X0BJ74_9EURO</name>
<comment type="caution">
    <text evidence="4">The sequence shown here is derived from an EMBL/GenBank/DDBJ whole genome shotgun (WGS) entry which is preliminary data.</text>
</comment>
<evidence type="ECO:0000256" key="2">
    <source>
        <dbReference type="SAM" id="Phobius"/>
    </source>
</evidence>
<feature type="transmembrane region" description="Helical" evidence="2">
    <location>
        <begin position="120"/>
        <end position="144"/>
    </location>
</feature>
<evidence type="ECO:0000313" key="4">
    <source>
        <dbReference type="EMBL" id="KAJ5469265.1"/>
    </source>
</evidence>
<dbReference type="PANTHER" id="PTHR37013">
    <property type="entry name" value="INTEGRAL MEMBRANE PROTEIN (AFU_ORTHOLOGUE AFUA_1G05950)-RELATED"/>
    <property type="match status" value="1"/>
</dbReference>
<gene>
    <name evidence="4" type="ORF">N7539_008883</name>
</gene>
<keyword evidence="5" id="KW-1185">Reference proteome</keyword>
<organism evidence="4 5">
    <name type="scientific">Penicillium diatomitis</name>
    <dbReference type="NCBI Taxonomy" id="2819901"/>
    <lineage>
        <taxon>Eukaryota</taxon>
        <taxon>Fungi</taxon>
        <taxon>Dikarya</taxon>
        <taxon>Ascomycota</taxon>
        <taxon>Pezizomycotina</taxon>
        <taxon>Eurotiomycetes</taxon>
        <taxon>Eurotiomycetidae</taxon>
        <taxon>Eurotiales</taxon>
        <taxon>Aspergillaceae</taxon>
        <taxon>Penicillium</taxon>
    </lineage>
</organism>
<feature type="region of interest" description="Disordered" evidence="1">
    <location>
        <begin position="351"/>
        <end position="383"/>
    </location>
</feature>
<reference evidence="4" key="2">
    <citation type="journal article" date="2023" name="IMA Fungus">
        <title>Comparative genomic study of the Penicillium genus elucidates a diverse pangenome and 15 lateral gene transfer events.</title>
        <authorList>
            <person name="Petersen C."/>
            <person name="Sorensen T."/>
            <person name="Nielsen M.R."/>
            <person name="Sondergaard T.E."/>
            <person name="Sorensen J.L."/>
            <person name="Fitzpatrick D.A."/>
            <person name="Frisvad J.C."/>
            <person name="Nielsen K.L."/>
        </authorList>
    </citation>
    <scope>NUCLEOTIDE SEQUENCE</scope>
    <source>
        <strain evidence="4">IBT 30728</strain>
    </source>
</reference>
<dbReference type="PANTHER" id="PTHR37013:SF5">
    <property type="entry name" value="INTEGRAL MEMBRANE PROTEIN"/>
    <property type="match status" value="1"/>
</dbReference>
<feature type="transmembrane region" description="Helical" evidence="2">
    <location>
        <begin position="198"/>
        <end position="219"/>
    </location>
</feature>
<protein>
    <recommendedName>
        <fullName evidence="3">DUF7703 domain-containing protein</fullName>
    </recommendedName>
</protein>
<feature type="region of interest" description="Disordered" evidence="1">
    <location>
        <begin position="303"/>
        <end position="324"/>
    </location>
</feature>
<dbReference type="AlphaFoldDB" id="A0A9X0BJ74"/>
<feature type="transmembrane region" description="Helical" evidence="2">
    <location>
        <begin position="20"/>
        <end position="44"/>
    </location>
</feature>
<feature type="transmembrane region" description="Helical" evidence="2">
    <location>
        <begin position="83"/>
        <end position="108"/>
    </location>
</feature>
<feature type="transmembrane region" description="Helical" evidence="2">
    <location>
        <begin position="53"/>
        <end position="71"/>
    </location>
</feature>
<feature type="transmembrane region" description="Helical" evidence="2">
    <location>
        <begin position="156"/>
        <end position="177"/>
    </location>
</feature>
<dbReference type="InterPro" id="IPR056120">
    <property type="entry name" value="DUF7703"/>
</dbReference>
<evidence type="ECO:0000256" key="1">
    <source>
        <dbReference type="SAM" id="MobiDB-lite"/>
    </source>
</evidence>
<keyword evidence="2" id="KW-0472">Membrane</keyword>
<feature type="domain" description="DUF7703" evidence="3">
    <location>
        <begin position="22"/>
        <end position="263"/>
    </location>
</feature>
<proteinExistence type="predicted"/>
<dbReference type="Pfam" id="PF24802">
    <property type="entry name" value="DUF7703"/>
    <property type="match status" value="1"/>
</dbReference>
<evidence type="ECO:0000259" key="3">
    <source>
        <dbReference type="Pfam" id="PF24802"/>
    </source>
</evidence>
<evidence type="ECO:0000313" key="5">
    <source>
        <dbReference type="Proteomes" id="UP001148312"/>
    </source>
</evidence>
<keyword evidence="2" id="KW-0812">Transmembrane</keyword>
<dbReference type="EMBL" id="JAPWDQ010000015">
    <property type="protein sequence ID" value="KAJ5469265.1"/>
    <property type="molecule type" value="Genomic_DNA"/>
</dbReference>
<dbReference type="GeneID" id="81628728"/>
<sequence length="383" mass="43109">MDEVVITLPPEAGKVLSQNMWILQVVALLAIGSYNALEVIIVVFDTFVRYRGLYFWSIQISSWGILLHTLSSMVRLVSLSPNLSMTIVFMIGWYAMVTGQALVLYSRLHLVVPDIIKLRWVLYMIIVIAIILHVPMTVLVFCLFSEQLHFARAAAIFDRIQLAGFCIQDFVICMIYIREACRTLGLIFEIRGKQGRRVIIHLIWVNVFVLVLNGLLLVAEYNFHYMEIGLKVAVYSIKLKLEFSVLNRLRSLTHARPCVCQRPSPAPDRSGPSRSSSEFGLYSLISSRARWPRADIEETSAFAHTGGSSSPQRAHSLGHSSSAQDFHEALRETSVTDNTITHVETCVLSDSTLSSEPRARGRLETSTPRSTAEIELLVTPRTR</sequence>
<dbReference type="RefSeq" id="XP_056785855.1">
    <property type="nucleotide sequence ID" value="XM_056938478.1"/>
</dbReference>
<accession>A0A9X0BJ74</accession>
<dbReference type="Proteomes" id="UP001148312">
    <property type="component" value="Unassembled WGS sequence"/>
</dbReference>
<feature type="compositionally biased region" description="Polar residues" evidence="1">
    <location>
        <begin position="306"/>
        <end position="324"/>
    </location>
</feature>